<reference evidence="2" key="1">
    <citation type="submission" date="2025-08" db="UniProtKB">
        <authorList>
            <consortium name="RefSeq"/>
        </authorList>
    </citation>
    <scope>IDENTIFICATION</scope>
</reference>
<dbReference type="GeneID" id="136081601"/>
<evidence type="ECO:0000313" key="1">
    <source>
        <dbReference type="Proteomes" id="UP001652625"/>
    </source>
</evidence>
<gene>
    <name evidence="2" type="primary">LOC136081601</name>
</gene>
<keyword evidence="1" id="KW-1185">Reference proteome</keyword>
<evidence type="ECO:0000313" key="2">
    <source>
        <dbReference type="RefSeq" id="XP_065655102.1"/>
    </source>
</evidence>
<sequence>MADSMLQIILKCIFDENRVQSEKESFLSNVIVEAHNTIREKFLFNEKSKLSVLHKICKVSNIQFPLFQSFRAESDFQPVRTSPNGNCLFNACSISVIGNESLSEYFNCLTGIELYTNADFYSNHSIIFSQTDVTKSRRIDENTAFSVIISQKAYNSFCKNNRTLSVISESINVATKYSYSSFLTLCATNTNRIILSYRKG</sequence>
<dbReference type="RefSeq" id="XP_065655102.1">
    <property type="nucleotide sequence ID" value="XM_065799030.1"/>
</dbReference>
<accession>A0ABM4C0Q8</accession>
<organism evidence="1 2">
    <name type="scientific">Hydra vulgaris</name>
    <name type="common">Hydra</name>
    <name type="synonym">Hydra attenuata</name>
    <dbReference type="NCBI Taxonomy" id="6087"/>
    <lineage>
        <taxon>Eukaryota</taxon>
        <taxon>Metazoa</taxon>
        <taxon>Cnidaria</taxon>
        <taxon>Hydrozoa</taxon>
        <taxon>Hydroidolina</taxon>
        <taxon>Anthoathecata</taxon>
        <taxon>Aplanulata</taxon>
        <taxon>Hydridae</taxon>
        <taxon>Hydra</taxon>
    </lineage>
</organism>
<name>A0ABM4C0Q8_HYDVU</name>
<protein>
    <submittedName>
        <fullName evidence="2">Uncharacterized protein LOC136081601</fullName>
    </submittedName>
</protein>
<proteinExistence type="predicted"/>
<dbReference type="Proteomes" id="UP001652625">
    <property type="component" value="Chromosome 06"/>
</dbReference>